<reference evidence="6 7" key="1">
    <citation type="submission" date="2018-11" db="EMBL/GenBank/DDBJ databases">
        <title>Draft genome of Simplicispira Flexivirga sp. BO-16.</title>
        <authorList>
            <person name="Im W.T."/>
        </authorList>
    </citation>
    <scope>NUCLEOTIDE SEQUENCE [LARGE SCALE GENOMIC DNA]</scope>
    <source>
        <strain evidence="6 7">BO-16</strain>
    </source>
</reference>
<evidence type="ECO:0000313" key="6">
    <source>
        <dbReference type="EMBL" id="RNI20309.1"/>
    </source>
</evidence>
<dbReference type="SUPFAM" id="SSF46785">
    <property type="entry name" value="Winged helix' DNA-binding domain"/>
    <property type="match status" value="1"/>
</dbReference>
<dbReference type="GO" id="GO:0003677">
    <property type="term" value="F:DNA binding"/>
    <property type="evidence" value="ECO:0007669"/>
    <property type="project" value="UniProtKB-KW"/>
</dbReference>
<dbReference type="PANTHER" id="PTHR30346">
    <property type="entry name" value="TRANSCRIPTIONAL DUAL REGULATOR HCAR-RELATED"/>
    <property type="match status" value="1"/>
</dbReference>
<name>A0A3M9M3Z9_9MICO</name>
<dbReference type="SUPFAM" id="SSF53850">
    <property type="entry name" value="Periplasmic binding protein-like II"/>
    <property type="match status" value="1"/>
</dbReference>
<evidence type="ECO:0000259" key="5">
    <source>
        <dbReference type="PROSITE" id="PS50931"/>
    </source>
</evidence>
<dbReference type="CDD" id="cd08423">
    <property type="entry name" value="PBP2_LTTR_like_6"/>
    <property type="match status" value="1"/>
</dbReference>
<keyword evidence="7" id="KW-1185">Reference proteome</keyword>
<evidence type="ECO:0000313" key="7">
    <source>
        <dbReference type="Proteomes" id="UP000271678"/>
    </source>
</evidence>
<protein>
    <submittedName>
        <fullName evidence="6">LysR family transcriptional regulator</fullName>
    </submittedName>
</protein>
<sequence>MIDAAGLRVIKAISDHGSFTAAAASLGYSQPAISQMVRRLEDRTGTVLVERLGRSVRLTEAGQVLARHANPVLAALDAAEAEVAAIAGLRAGRVRLMAFPSSSSTLVPRALALVKQRFPDVHVTFSEAEPPESLAALRSGECDVAVAFAYEGTDLARGEEDLDSFVTRPLLEDEVRLALPLNHPRAKATKIKLSDMADEPWIAGCPRCRGHLLSLADRAGFNPDVAFETEDYVAVLGLVAEGLGVALVPDLIRRSAGNPGVVTLPIDPASRRTVYAVTTPDLQRVPAVAATLDALCEAATAKGVCTG</sequence>
<dbReference type="OrthoDB" id="3673085at2"/>
<dbReference type="Gene3D" id="1.10.10.10">
    <property type="entry name" value="Winged helix-like DNA-binding domain superfamily/Winged helix DNA-binding domain"/>
    <property type="match status" value="1"/>
</dbReference>
<evidence type="ECO:0000256" key="4">
    <source>
        <dbReference type="ARBA" id="ARBA00023163"/>
    </source>
</evidence>
<dbReference type="InterPro" id="IPR036390">
    <property type="entry name" value="WH_DNA-bd_sf"/>
</dbReference>
<evidence type="ECO:0000256" key="2">
    <source>
        <dbReference type="ARBA" id="ARBA00023015"/>
    </source>
</evidence>
<dbReference type="PANTHER" id="PTHR30346:SF29">
    <property type="entry name" value="LYSR SUBSTRATE-BINDING"/>
    <property type="match status" value="1"/>
</dbReference>
<dbReference type="GO" id="GO:0032993">
    <property type="term" value="C:protein-DNA complex"/>
    <property type="evidence" value="ECO:0007669"/>
    <property type="project" value="TreeGrafter"/>
</dbReference>
<dbReference type="Pfam" id="PF03466">
    <property type="entry name" value="LysR_substrate"/>
    <property type="match status" value="1"/>
</dbReference>
<keyword evidence="3" id="KW-0238">DNA-binding</keyword>
<accession>A0A3M9M3Z9</accession>
<dbReference type="Proteomes" id="UP000271678">
    <property type="component" value="Unassembled WGS sequence"/>
</dbReference>
<dbReference type="PRINTS" id="PR00039">
    <property type="entry name" value="HTHLYSR"/>
</dbReference>
<comment type="similarity">
    <text evidence="1">Belongs to the LysR transcriptional regulatory family.</text>
</comment>
<keyword evidence="4" id="KW-0804">Transcription</keyword>
<dbReference type="AlphaFoldDB" id="A0A3M9M3Z9"/>
<keyword evidence="2" id="KW-0805">Transcription regulation</keyword>
<gene>
    <name evidence="6" type="ORF">EFY87_15280</name>
</gene>
<dbReference type="InterPro" id="IPR036388">
    <property type="entry name" value="WH-like_DNA-bd_sf"/>
</dbReference>
<dbReference type="EMBL" id="RJJQ01000017">
    <property type="protein sequence ID" value="RNI20309.1"/>
    <property type="molecule type" value="Genomic_DNA"/>
</dbReference>
<dbReference type="InterPro" id="IPR005119">
    <property type="entry name" value="LysR_subst-bd"/>
</dbReference>
<dbReference type="Gene3D" id="3.40.190.10">
    <property type="entry name" value="Periplasmic binding protein-like II"/>
    <property type="match status" value="2"/>
</dbReference>
<dbReference type="FunFam" id="1.10.10.10:FF:000001">
    <property type="entry name" value="LysR family transcriptional regulator"/>
    <property type="match status" value="1"/>
</dbReference>
<organism evidence="6 7">
    <name type="scientific">Flexivirga caeni</name>
    <dbReference type="NCBI Taxonomy" id="2294115"/>
    <lineage>
        <taxon>Bacteria</taxon>
        <taxon>Bacillati</taxon>
        <taxon>Actinomycetota</taxon>
        <taxon>Actinomycetes</taxon>
        <taxon>Micrococcales</taxon>
        <taxon>Dermacoccaceae</taxon>
        <taxon>Flexivirga</taxon>
    </lineage>
</organism>
<proteinExistence type="inferred from homology"/>
<evidence type="ECO:0000256" key="1">
    <source>
        <dbReference type="ARBA" id="ARBA00009437"/>
    </source>
</evidence>
<dbReference type="InterPro" id="IPR000847">
    <property type="entry name" value="LysR_HTH_N"/>
</dbReference>
<dbReference type="Pfam" id="PF00126">
    <property type="entry name" value="HTH_1"/>
    <property type="match status" value="1"/>
</dbReference>
<evidence type="ECO:0000256" key="3">
    <source>
        <dbReference type="ARBA" id="ARBA00023125"/>
    </source>
</evidence>
<dbReference type="PROSITE" id="PS50931">
    <property type="entry name" value="HTH_LYSR"/>
    <property type="match status" value="1"/>
</dbReference>
<comment type="caution">
    <text evidence="6">The sequence shown here is derived from an EMBL/GenBank/DDBJ whole genome shotgun (WGS) entry which is preliminary data.</text>
</comment>
<dbReference type="RefSeq" id="WP_123272344.1">
    <property type="nucleotide sequence ID" value="NZ_RJJQ01000017.1"/>
</dbReference>
<dbReference type="GO" id="GO:0003700">
    <property type="term" value="F:DNA-binding transcription factor activity"/>
    <property type="evidence" value="ECO:0007669"/>
    <property type="project" value="InterPro"/>
</dbReference>
<feature type="domain" description="HTH lysR-type" evidence="5">
    <location>
        <begin position="2"/>
        <end position="59"/>
    </location>
</feature>